<dbReference type="GO" id="GO:0000166">
    <property type="term" value="F:nucleotide binding"/>
    <property type="evidence" value="ECO:0007669"/>
    <property type="project" value="InterPro"/>
</dbReference>
<gene>
    <name evidence="2" type="ORF">EZS27_033338</name>
</gene>
<dbReference type="Gene3D" id="3.40.50.720">
    <property type="entry name" value="NAD(P)-binding Rossmann-like Domain"/>
    <property type="match status" value="1"/>
</dbReference>
<dbReference type="InterPro" id="IPR000683">
    <property type="entry name" value="Gfo/Idh/MocA-like_OxRdtase_N"/>
</dbReference>
<name>A0A5J4Q338_9ZZZZ</name>
<keyword evidence="2" id="KW-0560">Oxidoreductase</keyword>
<dbReference type="PANTHER" id="PTHR43818:SF10">
    <property type="entry name" value="NADH-DEPENDENT DEHYDROGENASE-RELATED"/>
    <property type="match status" value="1"/>
</dbReference>
<organism evidence="2">
    <name type="scientific">termite gut metagenome</name>
    <dbReference type="NCBI Taxonomy" id="433724"/>
    <lineage>
        <taxon>unclassified sequences</taxon>
        <taxon>metagenomes</taxon>
        <taxon>organismal metagenomes</taxon>
    </lineage>
</organism>
<dbReference type="InterPro" id="IPR036291">
    <property type="entry name" value="NAD(P)-bd_dom_sf"/>
</dbReference>
<dbReference type="Pfam" id="PF01408">
    <property type="entry name" value="GFO_IDH_MocA"/>
    <property type="match status" value="1"/>
</dbReference>
<protein>
    <submittedName>
        <fullName evidence="2">Inositol 2-dehydrogenase</fullName>
        <ecNumber evidence="2">1.1.1.18</ecNumber>
    </submittedName>
</protein>
<dbReference type="SUPFAM" id="SSF51735">
    <property type="entry name" value="NAD(P)-binding Rossmann-fold domains"/>
    <property type="match status" value="1"/>
</dbReference>
<proteinExistence type="predicted"/>
<dbReference type="EC" id="1.1.1.18" evidence="2"/>
<evidence type="ECO:0000313" key="2">
    <source>
        <dbReference type="EMBL" id="KAA6316336.1"/>
    </source>
</evidence>
<feature type="non-terminal residue" evidence="2">
    <location>
        <position position="205"/>
    </location>
</feature>
<feature type="domain" description="Gfo/Idh/MocA-like oxidoreductase N-terminal" evidence="1">
    <location>
        <begin position="42"/>
        <end position="157"/>
    </location>
</feature>
<dbReference type="InterPro" id="IPR050463">
    <property type="entry name" value="Gfo/Idh/MocA_oxidrdct_glycsds"/>
</dbReference>
<dbReference type="AlphaFoldDB" id="A0A5J4Q338"/>
<dbReference type="GO" id="GO:0050112">
    <property type="term" value="F:inositol 2-dehydrogenase (NAD+) activity"/>
    <property type="evidence" value="ECO:0007669"/>
    <property type="project" value="UniProtKB-EC"/>
</dbReference>
<dbReference type="EMBL" id="SNRY01004916">
    <property type="protein sequence ID" value="KAA6316336.1"/>
    <property type="molecule type" value="Genomic_DNA"/>
</dbReference>
<sequence>MKNTSRRSFIKKSIGAIVGVTILPSHVVSGLGYKAPSDKLNIAGIGIGGKGHANLNTMKTENIIGLCDVDWKHAQAAFRDYPNAEKFTDWRAMFDKLGKSIDAVLVATADHTHAIIAANALTLGKHVYCQKPLTHTVYESRLLTRLAKKYKVATQMGNQGNSGPEVRDICEWIWNGEIGEVTEVHAWTNRPIWPQGTNRPTDMPK</sequence>
<evidence type="ECO:0000259" key="1">
    <source>
        <dbReference type="Pfam" id="PF01408"/>
    </source>
</evidence>
<dbReference type="PANTHER" id="PTHR43818">
    <property type="entry name" value="BCDNA.GH03377"/>
    <property type="match status" value="1"/>
</dbReference>
<accession>A0A5J4Q338</accession>
<reference evidence="2" key="1">
    <citation type="submission" date="2019-03" db="EMBL/GenBank/DDBJ databases">
        <title>Single cell metagenomics reveals metabolic interactions within the superorganism composed of flagellate Streblomastix strix and complex community of Bacteroidetes bacteria on its surface.</title>
        <authorList>
            <person name="Treitli S.C."/>
            <person name="Kolisko M."/>
            <person name="Husnik F."/>
            <person name="Keeling P."/>
            <person name="Hampl V."/>
        </authorList>
    </citation>
    <scope>NUCLEOTIDE SEQUENCE</scope>
    <source>
        <strain evidence="2">STM</strain>
    </source>
</reference>
<comment type="caution">
    <text evidence="2">The sequence shown here is derived from an EMBL/GenBank/DDBJ whole genome shotgun (WGS) entry which is preliminary data.</text>
</comment>